<sequence length="516" mass="57868">MLARSSRLARDARDDTLGDIEGQKRSTSTSGGQSRGKRSVLRSSIPSDSEEFDENDVAVPFPSLSKLSSGADKIHCSIVTKRRGVPQKVLFEDGGNTWFTPSVAELLPFSVATGDTIVILAYTPEANKANQENIFVPSFPEFLEQAHSQWIHMDSPTSSKGVGGSKAFLEFVGLANRTFNQKSFKEIGPSIICSERTFDAFHAIVKSWHEPIQGLDDDKQRRVWKGLSMGDIILKKPQKCPTAMISGSFQYPSGSFQDPSSLQLYTTSTVNNDYTPDLLDDTEDQPHMTEATEKYATQAFKAFVPLSEEIQGMDEEIVKAFIHEKNIIRQVPQWKWVGLKGPAHVHPSSKRRMFCERMVLNFSNKQQTVLDFFRGGVFFGEALRLQREVIYIAHTAQEAEFILKFWKELVLCDDDISEWYNKYVKLKLPTQDGEAEDLENPPQKFGQAFADTLFAIDAEDPTVGMTIENSFPMNIDLGDEKHGPAIINEDGLASRFLIDLLAQASKSDLKNEEMVR</sequence>
<dbReference type="EMBL" id="JBHFFA010000001">
    <property type="protein sequence ID" value="KAL2653437.1"/>
    <property type="molecule type" value="Genomic_DNA"/>
</dbReference>
<comment type="caution">
    <text evidence="2">The sequence shown here is derived from an EMBL/GenBank/DDBJ whole genome shotgun (WGS) entry which is preliminary data.</text>
</comment>
<accession>A0ABD1ZQX1</accession>
<evidence type="ECO:0000256" key="1">
    <source>
        <dbReference type="SAM" id="MobiDB-lite"/>
    </source>
</evidence>
<gene>
    <name evidence="2" type="ORF">R1flu_021565</name>
</gene>
<feature type="compositionally biased region" description="Basic and acidic residues" evidence="1">
    <location>
        <begin position="8"/>
        <end position="24"/>
    </location>
</feature>
<feature type="region of interest" description="Disordered" evidence="1">
    <location>
        <begin position="1"/>
        <end position="54"/>
    </location>
</feature>
<keyword evidence="3" id="KW-1185">Reference proteome</keyword>
<protein>
    <submittedName>
        <fullName evidence="2">Uncharacterized protein</fullName>
    </submittedName>
</protein>
<evidence type="ECO:0000313" key="3">
    <source>
        <dbReference type="Proteomes" id="UP001605036"/>
    </source>
</evidence>
<organism evidence="2 3">
    <name type="scientific">Riccia fluitans</name>
    <dbReference type="NCBI Taxonomy" id="41844"/>
    <lineage>
        <taxon>Eukaryota</taxon>
        <taxon>Viridiplantae</taxon>
        <taxon>Streptophyta</taxon>
        <taxon>Embryophyta</taxon>
        <taxon>Marchantiophyta</taxon>
        <taxon>Marchantiopsida</taxon>
        <taxon>Marchantiidae</taxon>
        <taxon>Marchantiales</taxon>
        <taxon>Ricciaceae</taxon>
        <taxon>Riccia</taxon>
    </lineage>
</organism>
<proteinExistence type="predicted"/>
<dbReference type="Proteomes" id="UP001605036">
    <property type="component" value="Unassembled WGS sequence"/>
</dbReference>
<evidence type="ECO:0000313" key="2">
    <source>
        <dbReference type="EMBL" id="KAL2653437.1"/>
    </source>
</evidence>
<name>A0ABD1ZQX1_9MARC</name>
<dbReference type="AlphaFoldDB" id="A0ABD1ZQX1"/>
<reference evidence="2 3" key="1">
    <citation type="submission" date="2024-09" db="EMBL/GenBank/DDBJ databases">
        <title>Chromosome-scale assembly of Riccia fluitans.</title>
        <authorList>
            <person name="Paukszto L."/>
            <person name="Sawicki J."/>
            <person name="Karawczyk K."/>
            <person name="Piernik-Szablinska J."/>
            <person name="Szczecinska M."/>
            <person name="Mazdziarz M."/>
        </authorList>
    </citation>
    <scope>NUCLEOTIDE SEQUENCE [LARGE SCALE GENOMIC DNA]</scope>
    <source>
        <strain evidence="2">Rf_01</strain>
        <tissue evidence="2">Aerial parts of the thallus</tissue>
    </source>
</reference>